<dbReference type="InterPro" id="IPR032710">
    <property type="entry name" value="NTF2-like_dom_sf"/>
</dbReference>
<dbReference type="EMBL" id="CADCWG010000015">
    <property type="protein sequence ID" value="CAA9535587.1"/>
    <property type="molecule type" value="Genomic_DNA"/>
</dbReference>
<name>A0A6J4TYD9_9BACT</name>
<reference evidence="2" key="1">
    <citation type="submission" date="2020-02" db="EMBL/GenBank/DDBJ databases">
        <authorList>
            <person name="Meier V. D."/>
        </authorList>
    </citation>
    <scope>NUCLEOTIDE SEQUENCE</scope>
    <source>
        <strain evidence="2">AVDCRST_MAG49</strain>
    </source>
</reference>
<evidence type="ECO:0000313" key="2">
    <source>
        <dbReference type="EMBL" id="CAA9535587.1"/>
    </source>
</evidence>
<dbReference type="AlphaFoldDB" id="A0A6J4TYD9"/>
<organism evidence="2">
    <name type="scientific">uncultured Thermomicrobiales bacterium</name>
    <dbReference type="NCBI Taxonomy" id="1645740"/>
    <lineage>
        <taxon>Bacteria</taxon>
        <taxon>Pseudomonadati</taxon>
        <taxon>Thermomicrobiota</taxon>
        <taxon>Thermomicrobia</taxon>
        <taxon>Thermomicrobiales</taxon>
        <taxon>environmental samples</taxon>
    </lineage>
</organism>
<dbReference type="SUPFAM" id="SSF54427">
    <property type="entry name" value="NTF2-like"/>
    <property type="match status" value="1"/>
</dbReference>
<proteinExistence type="predicted"/>
<gene>
    <name evidence="2" type="ORF">AVDCRST_MAG49-183</name>
</gene>
<evidence type="ECO:0000259" key="1">
    <source>
        <dbReference type="Pfam" id="PF12680"/>
    </source>
</evidence>
<dbReference type="Pfam" id="PF12680">
    <property type="entry name" value="SnoaL_2"/>
    <property type="match status" value="1"/>
</dbReference>
<accession>A0A6J4TYD9</accession>
<feature type="domain" description="SnoaL-like" evidence="1">
    <location>
        <begin position="17"/>
        <end position="119"/>
    </location>
</feature>
<dbReference type="Gene3D" id="3.10.450.50">
    <property type="match status" value="1"/>
</dbReference>
<sequence length="131" mass="14207">MIETTTPTETTAAVETIERYIAIWNETDPERRGDLLARTLTEDACYVDPLVAAEGHAAIDGVISAVQARFPGLTFRLAGAVDAHHHLARFTWEVSPGGAADPILVGMDVAVFADDGRLRAVHRFLDKVPAR</sequence>
<dbReference type="InterPro" id="IPR037401">
    <property type="entry name" value="SnoaL-like"/>
</dbReference>
<protein>
    <recommendedName>
        <fullName evidence="1">SnoaL-like domain-containing protein</fullName>
    </recommendedName>
</protein>